<dbReference type="GO" id="GO:0005524">
    <property type="term" value="F:ATP binding"/>
    <property type="evidence" value="ECO:0007669"/>
    <property type="project" value="InterPro"/>
</dbReference>
<dbReference type="GO" id="GO:0006696">
    <property type="term" value="P:ergosterol biosynthetic process"/>
    <property type="evidence" value="ECO:0007669"/>
    <property type="project" value="TreeGrafter"/>
</dbReference>
<evidence type="ECO:0000313" key="8">
    <source>
        <dbReference type="Proteomes" id="UP000223968"/>
    </source>
</evidence>
<organism evidence="7 8">
    <name type="scientific">Helicocarpus griseus UAMH5409</name>
    <dbReference type="NCBI Taxonomy" id="1447875"/>
    <lineage>
        <taxon>Eukaryota</taxon>
        <taxon>Fungi</taxon>
        <taxon>Dikarya</taxon>
        <taxon>Ascomycota</taxon>
        <taxon>Pezizomycotina</taxon>
        <taxon>Eurotiomycetes</taxon>
        <taxon>Eurotiomycetidae</taxon>
        <taxon>Onygenales</taxon>
        <taxon>Ajellomycetaceae</taxon>
        <taxon>Helicocarpus</taxon>
    </lineage>
</organism>
<dbReference type="Pfam" id="PF08544">
    <property type="entry name" value="GHMP_kinases_C"/>
    <property type="match status" value="1"/>
</dbReference>
<keyword evidence="3" id="KW-0418">Kinase</keyword>
<proteinExistence type="predicted"/>
<dbReference type="STRING" id="1447875.A0A2B7XJ79"/>
<dbReference type="PANTHER" id="PTHR43290">
    <property type="entry name" value="MEVALONATE KINASE"/>
    <property type="match status" value="1"/>
</dbReference>
<keyword evidence="2" id="KW-0808">Transferase</keyword>
<keyword evidence="4" id="KW-0460">Magnesium</keyword>
<gene>
    <name evidence="7" type="ORF">AJ79_05960</name>
</gene>
<dbReference type="GO" id="GO:0005829">
    <property type="term" value="C:cytosol"/>
    <property type="evidence" value="ECO:0007669"/>
    <property type="project" value="TreeGrafter"/>
</dbReference>
<dbReference type="GO" id="GO:0004496">
    <property type="term" value="F:mevalonate kinase activity"/>
    <property type="evidence" value="ECO:0007669"/>
    <property type="project" value="InterPro"/>
</dbReference>
<evidence type="ECO:0000256" key="4">
    <source>
        <dbReference type="ARBA" id="ARBA00022842"/>
    </source>
</evidence>
<keyword evidence="1" id="KW-0963">Cytoplasm</keyword>
<evidence type="ECO:0000256" key="1">
    <source>
        <dbReference type="ARBA" id="ARBA00022490"/>
    </source>
</evidence>
<dbReference type="Gene3D" id="3.30.70.890">
    <property type="entry name" value="GHMP kinase, C-terminal domain"/>
    <property type="match status" value="1"/>
</dbReference>
<dbReference type="AlphaFoldDB" id="A0A2B7XJ79"/>
<name>A0A2B7XJ79_9EURO</name>
<dbReference type="GO" id="GO:0019287">
    <property type="term" value="P:isopentenyl diphosphate biosynthetic process, mevalonate pathway"/>
    <property type="evidence" value="ECO:0007669"/>
    <property type="project" value="TreeGrafter"/>
</dbReference>
<evidence type="ECO:0000256" key="5">
    <source>
        <dbReference type="ARBA" id="ARBA00023221"/>
    </source>
</evidence>
<protein>
    <recommendedName>
        <fullName evidence="6">GHMP kinase C-terminal domain-containing protein</fullName>
    </recommendedName>
</protein>
<dbReference type="PANTHER" id="PTHR43290:SF2">
    <property type="entry name" value="MEVALONATE KINASE"/>
    <property type="match status" value="1"/>
</dbReference>
<evidence type="ECO:0000259" key="6">
    <source>
        <dbReference type="Pfam" id="PF08544"/>
    </source>
</evidence>
<sequence>MILDGIGKLATSALELISSAHFHYSGTSDALGHLGAFIGMNHGFLVLLGVSHPRLERIRELVDYANIGWTKLTGSGGGRCAITLFRPDIENQTIAELEQKFTAEGF</sequence>
<keyword evidence="8" id="KW-1185">Reference proteome</keyword>
<evidence type="ECO:0000256" key="2">
    <source>
        <dbReference type="ARBA" id="ARBA00022679"/>
    </source>
</evidence>
<feature type="domain" description="GHMP kinase C-terminal" evidence="6">
    <location>
        <begin position="34"/>
        <end position="100"/>
    </location>
</feature>
<keyword evidence="5" id="KW-0753">Steroid metabolism</keyword>
<evidence type="ECO:0000256" key="3">
    <source>
        <dbReference type="ARBA" id="ARBA00022777"/>
    </source>
</evidence>
<comment type="caution">
    <text evidence="7">The sequence shown here is derived from an EMBL/GenBank/DDBJ whole genome shotgun (WGS) entry which is preliminary data.</text>
</comment>
<dbReference type="OrthoDB" id="1652964at2759"/>
<dbReference type="EMBL" id="PDNB01000100">
    <property type="protein sequence ID" value="PGH08678.1"/>
    <property type="molecule type" value="Genomic_DNA"/>
</dbReference>
<dbReference type="SUPFAM" id="SSF55060">
    <property type="entry name" value="GHMP Kinase, C-terminal domain"/>
    <property type="match status" value="1"/>
</dbReference>
<evidence type="ECO:0000313" key="7">
    <source>
        <dbReference type="EMBL" id="PGH08678.1"/>
    </source>
</evidence>
<dbReference type="InterPro" id="IPR036554">
    <property type="entry name" value="GHMP_kinase_C_sf"/>
</dbReference>
<accession>A0A2B7XJ79</accession>
<reference evidence="7 8" key="1">
    <citation type="submission" date="2017-10" db="EMBL/GenBank/DDBJ databases">
        <title>Comparative genomics in systemic dimorphic fungi from Ajellomycetaceae.</title>
        <authorList>
            <person name="Munoz J.F."/>
            <person name="Mcewen J.G."/>
            <person name="Clay O.K."/>
            <person name="Cuomo C.A."/>
        </authorList>
    </citation>
    <scope>NUCLEOTIDE SEQUENCE [LARGE SCALE GENOMIC DNA]</scope>
    <source>
        <strain evidence="7 8">UAMH5409</strain>
    </source>
</reference>
<dbReference type="InterPro" id="IPR006205">
    <property type="entry name" value="Mev_gal_kin"/>
</dbReference>
<dbReference type="InterPro" id="IPR013750">
    <property type="entry name" value="GHMP_kinase_C_dom"/>
</dbReference>
<dbReference type="Proteomes" id="UP000223968">
    <property type="component" value="Unassembled WGS sequence"/>
</dbReference>
<keyword evidence="5" id="KW-0443">Lipid metabolism</keyword>